<dbReference type="EMBL" id="LIXZ01000008">
    <property type="protein sequence ID" value="KPL59289.1"/>
    <property type="molecule type" value="Genomic_DNA"/>
</dbReference>
<dbReference type="PATRIC" id="fig|218284.4.peg.4162"/>
<keyword evidence="2" id="KW-0812">Transmembrane</keyword>
<feature type="region of interest" description="Disordered" evidence="1">
    <location>
        <begin position="52"/>
        <end position="73"/>
    </location>
</feature>
<proteinExistence type="predicted"/>
<evidence type="ECO:0000256" key="2">
    <source>
        <dbReference type="SAM" id="Phobius"/>
    </source>
</evidence>
<gene>
    <name evidence="3" type="ORF">AM506_12270</name>
</gene>
<sequence length="185" mass="20515">MVSKKTVGIIIGSVLLLTALGVYIALGTLNMGGVIGGSDEDADVGTVEQTAGVEMSGDGEDGQKVSEGRNPFGEEVKTPLSEKLMQQYIHAMSHQKVAAKEKWSFFQITDERIEYLLNQLEINQYKHESTYEDILKSWKEGDFSDAVSDHNTIWRIQDGTVGKATSLLSPKEEEAYINKQKTEKR</sequence>
<evidence type="ECO:0000313" key="3">
    <source>
        <dbReference type="EMBL" id="KPL59289.1"/>
    </source>
</evidence>
<comment type="caution">
    <text evidence="3">The sequence shown here is derived from an EMBL/GenBank/DDBJ whole genome shotgun (WGS) entry which is preliminary data.</text>
</comment>
<organism evidence="3 4">
    <name type="scientific">Rossellomorea vietnamensis</name>
    <dbReference type="NCBI Taxonomy" id="218284"/>
    <lineage>
        <taxon>Bacteria</taxon>
        <taxon>Bacillati</taxon>
        <taxon>Bacillota</taxon>
        <taxon>Bacilli</taxon>
        <taxon>Bacillales</taxon>
        <taxon>Bacillaceae</taxon>
        <taxon>Rossellomorea</taxon>
    </lineage>
</organism>
<keyword evidence="2" id="KW-1133">Transmembrane helix</keyword>
<dbReference type="AlphaFoldDB" id="A0A0P6W2C4"/>
<reference evidence="3 4" key="1">
    <citation type="submission" date="2015-08" db="EMBL/GenBank/DDBJ databases">
        <title>Draft Genome Sequence of Bacillus vietnamensis UCD-SED5.</title>
        <authorList>
            <person name="Lee R.D."/>
            <person name="Jospin G."/>
            <person name="Lang J.M."/>
            <person name="Coil D.A."/>
            <person name="Eisen J.A."/>
        </authorList>
    </citation>
    <scope>NUCLEOTIDE SEQUENCE [LARGE SCALE GENOMIC DNA]</scope>
    <source>
        <strain evidence="3 4">UCD-SED5</strain>
    </source>
</reference>
<dbReference type="Pfam" id="PF19754">
    <property type="entry name" value="DUF6241"/>
    <property type="match status" value="1"/>
</dbReference>
<feature type="transmembrane region" description="Helical" evidence="2">
    <location>
        <begin position="6"/>
        <end position="26"/>
    </location>
</feature>
<evidence type="ECO:0000256" key="1">
    <source>
        <dbReference type="SAM" id="MobiDB-lite"/>
    </source>
</evidence>
<evidence type="ECO:0000313" key="4">
    <source>
        <dbReference type="Proteomes" id="UP000050398"/>
    </source>
</evidence>
<dbReference type="InterPro" id="IPR046208">
    <property type="entry name" value="DUF6241"/>
</dbReference>
<protein>
    <submittedName>
        <fullName evidence="3">Uncharacterized protein</fullName>
    </submittedName>
</protein>
<accession>A0A0P6W2C4</accession>
<feature type="compositionally biased region" description="Basic and acidic residues" evidence="1">
    <location>
        <begin position="61"/>
        <end position="73"/>
    </location>
</feature>
<dbReference type="Proteomes" id="UP000050398">
    <property type="component" value="Unassembled WGS sequence"/>
</dbReference>
<name>A0A0P6W2C4_9BACI</name>
<keyword evidence="2" id="KW-0472">Membrane</keyword>